<protein>
    <submittedName>
        <fullName evidence="15">Probable kinetochore protein NUF2</fullName>
    </submittedName>
</protein>
<keyword evidence="8 12" id="KW-0175">Coiled coil</keyword>
<dbReference type="PANTHER" id="PTHR21650">
    <property type="entry name" value="MEMBRALIN/KINETOCHORE PROTEIN NUF2"/>
    <property type="match status" value="1"/>
</dbReference>
<dbReference type="GO" id="GO:0051301">
    <property type="term" value="P:cell division"/>
    <property type="evidence" value="ECO:0007669"/>
    <property type="project" value="UniProtKB-KW"/>
</dbReference>
<proteinExistence type="inferred from homology"/>
<evidence type="ECO:0000256" key="3">
    <source>
        <dbReference type="ARBA" id="ARBA00005498"/>
    </source>
</evidence>
<evidence type="ECO:0000256" key="2">
    <source>
        <dbReference type="ARBA" id="ARBA00004629"/>
    </source>
</evidence>
<evidence type="ECO:0000313" key="14">
    <source>
        <dbReference type="Proteomes" id="UP000694844"/>
    </source>
</evidence>
<evidence type="ECO:0000256" key="5">
    <source>
        <dbReference type="ARBA" id="ARBA00022618"/>
    </source>
</evidence>
<evidence type="ECO:0000256" key="10">
    <source>
        <dbReference type="ARBA" id="ARBA00023306"/>
    </source>
</evidence>
<evidence type="ECO:0000256" key="7">
    <source>
        <dbReference type="ARBA" id="ARBA00022838"/>
    </source>
</evidence>
<evidence type="ECO:0000256" key="4">
    <source>
        <dbReference type="ARBA" id="ARBA00022454"/>
    </source>
</evidence>
<keyword evidence="10" id="KW-0131">Cell cycle</keyword>
<evidence type="ECO:0000256" key="1">
    <source>
        <dbReference type="ARBA" id="ARBA00004123"/>
    </source>
</evidence>
<evidence type="ECO:0000313" key="15">
    <source>
        <dbReference type="RefSeq" id="XP_022317706.1"/>
    </source>
</evidence>
<sequence length="451" mass="52914">MDKTQYSFPLLSPSQVIESIHDLNMLVDLPGLEEKDFKQPTSQRWHKIYARLVEVLSGVPFENIIQQSMYMTDEMEFSELFDEAIEIVILSLSLKRILSSCGIPDFSVKDVKEPSANRVLKIMCGVINFIKFQQGRIQVYQDLKDENDRFRDQFEHMIQRRDQIKARIAELKEEKSRNEQEFAKVQERVDVANEKLQEHLKVKAEKHRAATEVKARLAEKIANRDKIKLAITQAEERGQKLSQKIVQSPEKVREEMETMKLHLMELRGSLERKRQQLETKRQQVEEFKLSITNSEKAIKMLQAIRVDMDAAEAKTKEITAVREKVVERKDTLRDLRKKIEIVEENLSNRQEKLYKLSLQQQNKGRGMKDTINQLQEELSLMKQQFSSKEKGLRTLEEEKRRLLSVLQEKQQAHDQKVRSIMGIYSEMVGVIDKYHTKIGLGWNKIREAFSD</sequence>
<dbReference type="GO" id="GO:0045132">
    <property type="term" value="P:meiotic chromosome segregation"/>
    <property type="evidence" value="ECO:0007669"/>
    <property type="project" value="TreeGrafter"/>
</dbReference>
<keyword evidence="4" id="KW-0158">Chromosome</keyword>
<feature type="domain" description="Kinetochore protein Nuf2 N-terminal" evidence="13">
    <location>
        <begin position="5"/>
        <end position="146"/>
    </location>
</feature>
<dbReference type="RefSeq" id="XP_022317706.1">
    <property type="nucleotide sequence ID" value="XM_022461998.1"/>
</dbReference>
<reference evidence="15" key="1">
    <citation type="submission" date="2025-08" db="UniProtKB">
        <authorList>
            <consortium name="RefSeq"/>
        </authorList>
    </citation>
    <scope>IDENTIFICATION</scope>
    <source>
        <tissue evidence="15">Whole sample</tissue>
    </source>
</reference>
<dbReference type="InterPro" id="IPR038275">
    <property type="entry name" value="Nuf2_N_sf"/>
</dbReference>
<keyword evidence="7" id="KW-0995">Kinetochore</keyword>
<organism evidence="14 15">
    <name type="scientific">Crassostrea virginica</name>
    <name type="common">Eastern oyster</name>
    <dbReference type="NCBI Taxonomy" id="6565"/>
    <lineage>
        <taxon>Eukaryota</taxon>
        <taxon>Metazoa</taxon>
        <taxon>Spiralia</taxon>
        <taxon>Lophotrochozoa</taxon>
        <taxon>Mollusca</taxon>
        <taxon>Bivalvia</taxon>
        <taxon>Autobranchia</taxon>
        <taxon>Pteriomorphia</taxon>
        <taxon>Ostreida</taxon>
        <taxon>Ostreoidea</taxon>
        <taxon>Ostreidae</taxon>
        <taxon>Crassostrea</taxon>
    </lineage>
</organism>
<keyword evidence="5" id="KW-0132">Cell division</keyword>
<evidence type="ECO:0000256" key="9">
    <source>
        <dbReference type="ARBA" id="ARBA00023242"/>
    </source>
</evidence>
<dbReference type="GO" id="GO:0051315">
    <property type="term" value="P:attachment of mitotic spindle microtubules to kinetochore"/>
    <property type="evidence" value="ECO:0007669"/>
    <property type="project" value="TreeGrafter"/>
</dbReference>
<evidence type="ECO:0000256" key="8">
    <source>
        <dbReference type="ARBA" id="ARBA00023054"/>
    </source>
</evidence>
<dbReference type="Pfam" id="PF03800">
    <property type="entry name" value="Nuf2"/>
    <property type="match status" value="1"/>
</dbReference>
<keyword evidence="11" id="KW-0137">Centromere</keyword>
<keyword evidence="14" id="KW-1185">Reference proteome</keyword>
<dbReference type="Gene3D" id="1.10.418.60">
    <property type="entry name" value="Ncd80 complex, Nuf2 subunit"/>
    <property type="match status" value="1"/>
</dbReference>
<dbReference type="GO" id="GO:0044877">
    <property type="term" value="F:protein-containing complex binding"/>
    <property type="evidence" value="ECO:0007669"/>
    <property type="project" value="TreeGrafter"/>
</dbReference>
<dbReference type="GO" id="GO:0007052">
    <property type="term" value="P:mitotic spindle organization"/>
    <property type="evidence" value="ECO:0007669"/>
    <property type="project" value="TreeGrafter"/>
</dbReference>
<evidence type="ECO:0000259" key="13">
    <source>
        <dbReference type="Pfam" id="PF03800"/>
    </source>
</evidence>
<dbReference type="InterPro" id="IPR005549">
    <property type="entry name" value="Kinetochore_Nuf2_N"/>
</dbReference>
<feature type="coiled-coil region" evidence="12">
    <location>
        <begin position="325"/>
        <end position="415"/>
    </location>
</feature>
<dbReference type="GO" id="GO:0005634">
    <property type="term" value="C:nucleus"/>
    <property type="evidence" value="ECO:0007669"/>
    <property type="project" value="UniProtKB-SubCell"/>
</dbReference>
<gene>
    <name evidence="15" type="primary">LOC111120939</name>
</gene>
<dbReference type="PANTHER" id="PTHR21650:SF2">
    <property type="entry name" value="KINETOCHORE PROTEIN NUF2"/>
    <property type="match status" value="1"/>
</dbReference>
<comment type="subcellular location">
    <subcellularLocation>
        <location evidence="2">Chromosome</location>
        <location evidence="2">Centromere</location>
        <location evidence="2">Kinetochore</location>
    </subcellularLocation>
    <subcellularLocation>
        <location evidence="1">Nucleus</location>
    </subcellularLocation>
</comment>
<evidence type="ECO:0000256" key="12">
    <source>
        <dbReference type="SAM" id="Coils"/>
    </source>
</evidence>
<keyword evidence="9" id="KW-0539">Nucleus</keyword>
<dbReference type="GeneID" id="111120939"/>
<feature type="coiled-coil region" evidence="12">
    <location>
        <begin position="263"/>
        <end position="290"/>
    </location>
</feature>
<name>A0A8B8CTE8_CRAVI</name>
<accession>A0A8B8CTE8</accession>
<dbReference type="GO" id="GO:0031262">
    <property type="term" value="C:Ndc80 complex"/>
    <property type="evidence" value="ECO:0007669"/>
    <property type="project" value="InterPro"/>
</dbReference>
<dbReference type="GO" id="GO:0051383">
    <property type="term" value="P:kinetochore organization"/>
    <property type="evidence" value="ECO:0007669"/>
    <property type="project" value="TreeGrafter"/>
</dbReference>
<comment type="similarity">
    <text evidence="3">Belongs to the NUF2 family.</text>
</comment>
<evidence type="ECO:0000256" key="11">
    <source>
        <dbReference type="ARBA" id="ARBA00023328"/>
    </source>
</evidence>
<dbReference type="KEGG" id="cvn:111120939"/>
<dbReference type="Proteomes" id="UP000694844">
    <property type="component" value="Chromosome 2"/>
</dbReference>
<dbReference type="AlphaFoldDB" id="A0A8B8CTE8"/>
<keyword evidence="6" id="KW-0498">Mitosis</keyword>
<evidence type="ECO:0000256" key="6">
    <source>
        <dbReference type="ARBA" id="ARBA00022776"/>
    </source>
</evidence>
<feature type="coiled-coil region" evidence="12">
    <location>
        <begin position="140"/>
        <end position="237"/>
    </location>
</feature>
<dbReference type="OrthoDB" id="8194677at2759"/>